<dbReference type="PANTHER" id="PTHR33529">
    <property type="entry name" value="SLR0882 PROTEIN-RELATED"/>
    <property type="match status" value="1"/>
</dbReference>
<feature type="transmembrane region" description="Helical" evidence="6">
    <location>
        <begin position="12"/>
        <end position="30"/>
    </location>
</feature>
<sequence length="397" mass="42908">MTLLERYLFKRAITYAAASLASLVLIVWIVQALARIDIIKTSASAAGNIFWIALMLLPDLTAGVVPFAVLIGTIQALNSLNTDSERPVIAASGASQSVIAKPIIALGLIGGLLILFIAHIIGPASASAFQNGIRSINADTITLFLQPGRFERVQPGLVVSIGAARGSTVESLVIADTRDETTDLTYFARKAKILKQDDQSLLLLYDGQLHRRSKSDGGISVIEFQTYAFDLAELKPATQGDWIRASERSTFALIWPDPNDTLSQTRPSVLTEELTDRMTNWLYALAFALWAVVVAGQPRTNRQGTGPAMALGLIGGLGLKAIGFVTLSLIEESYAWILVTYALPLSAIALNAVLIMRDFNLSRWSLFEKFANASYRIGAAIGPWMPFRQSARGAAGR</sequence>
<evidence type="ECO:0000313" key="7">
    <source>
        <dbReference type="EMBL" id="KKN97419.1"/>
    </source>
</evidence>
<comment type="caution">
    <text evidence="7">The sequence shown here is derived from an EMBL/GenBank/DDBJ whole genome shotgun (WGS) entry which is preliminary data.</text>
</comment>
<dbReference type="GO" id="GO:0043190">
    <property type="term" value="C:ATP-binding cassette (ABC) transporter complex"/>
    <property type="evidence" value="ECO:0007669"/>
    <property type="project" value="TreeGrafter"/>
</dbReference>
<evidence type="ECO:0000256" key="1">
    <source>
        <dbReference type="ARBA" id="ARBA00004651"/>
    </source>
</evidence>
<dbReference type="InterPro" id="IPR005495">
    <property type="entry name" value="LptG/LptF_permease"/>
</dbReference>
<feature type="transmembrane region" description="Helical" evidence="6">
    <location>
        <begin position="98"/>
        <end position="121"/>
    </location>
</feature>
<dbReference type="PANTHER" id="PTHR33529:SF6">
    <property type="entry name" value="YJGP_YJGQ FAMILY PERMEASE"/>
    <property type="match status" value="1"/>
</dbReference>
<evidence type="ECO:0000256" key="5">
    <source>
        <dbReference type="ARBA" id="ARBA00023136"/>
    </source>
</evidence>
<comment type="subcellular location">
    <subcellularLocation>
        <location evidence="1">Cell membrane</location>
        <topology evidence="1">Multi-pass membrane protein</topology>
    </subcellularLocation>
</comment>
<proteinExistence type="predicted"/>
<keyword evidence="5 6" id="KW-0472">Membrane</keyword>
<feature type="transmembrane region" description="Helical" evidence="6">
    <location>
        <begin position="278"/>
        <end position="296"/>
    </location>
</feature>
<gene>
    <name evidence="7" type="ORF">LCGC14_0158380</name>
</gene>
<feature type="transmembrane region" description="Helical" evidence="6">
    <location>
        <begin position="308"/>
        <end position="330"/>
    </location>
</feature>
<evidence type="ECO:0008006" key="8">
    <source>
        <dbReference type="Google" id="ProtNLM"/>
    </source>
</evidence>
<evidence type="ECO:0000256" key="6">
    <source>
        <dbReference type="SAM" id="Phobius"/>
    </source>
</evidence>
<keyword evidence="2" id="KW-1003">Cell membrane</keyword>
<protein>
    <recommendedName>
        <fullName evidence="8">Permease YjgP/YjgQ family protein</fullName>
    </recommendedName>
</protein>
<feature type="transmembrane region" description="Helical" evidence="6">
    <location>
        <begin position="336"/>
        <end position="356"/>
    </location>
</feature>
<dbReference type="EMBL" id="LAZR01000058">
    <property type="protein sequence ID" value="KKN97419.1"/>
    <property type="molecule type" value="Genomic_DNA"/>
</dbReference>
<feature type="transmembrane region" description="Helical" evidence="6">
    <location>
        <begin position="50"/>
        <end position="77"/>
    </location>
</feature>
<evidence type="ECO:0000256" key="3">
    <source>
        <dbReference type="ARBA" id="ARBA00022692"/>
    </source>
</evidence>
<evidence type="ECO:0000256" key="4">
    <source>
        <dbReference type="ARBA" id="ARBA00022989"/>
    </source>
</evidence>
<organism evidence="7">
    <name type="scientific">marine sediment metagenome</name>
    <dbReference type="NCBI Taxonomy" id="412755"/>
    <lineage>
        <taxon>unclassified sequences</taxon>
        <taxon>metagenomes</taxon>
        <taxon>ecological metagenomes</taxon>
    </lineage>
</organism>
<keyword evidence="4 6" id="KW-1133">Transmembrane helix</keyword>
<reference evidence="7" key="1">
    <citation type="journal article" date="2015" name="Nature">
        <title>Complex archaea that bridge the gap between prokaryotes and eukaryotes.</title>
        <authorList>
            <person name="Spang A."/>
            <person name="Saw J.H."/>
            <person name="Jorgensen S.L."/>
            <person name="Zaremba-Niedzwiedzka K."/>
            <person name="Martijn J."/>
            <person name="Lind A.E."/>
            <person name="van Eijk R."/>
            <person name="Schleper C."/>
            <person name="Guy L."/>
            <person name="Ettema T.J."/>
        </authorList>
    </citation>
    <scope>NUCLEOTIDE SEQUENCE</scope>
</reference>
<dbReference type="Pfam" id="PF03739">
    <property type="entry name" value="LptF_LptG"/>
    <property type="match status" value="1"/>
</dbReference>
<accession>A0A0F9V095</accession>
<dbReference type="AlphaFoldDB" id="A0A0F9V095"/>
<evidence type="ECO:0000256" key="2">
    <source>
        <dbReference type="ARBA" id="ARBA00022475"/>
    </source>
</evidence>
<name>A0A0F9V095_9ZZZZ</name>
<keyword evidence="3 6" id="KW-0812">Transmembrane</keyword>
<dbReference type="GO" id="GO:0015920">
    <property type="term" value="P:lipopolysaccharide transport"/>
    <property type="evidence" value="ECO:0007669"/>
    <property type="project" value="TreeGrafter"/>
</dbReference>